<sequence length="180" mass="20429">MTDIDYDCAGCGRRHEGADGTAANPWPLLEFDRPEAFLRMSPWEQLMRTRSTEELCLIDNGRTVDCYLTGFLSLPIVGEQALLLHQLWVRVSEEDYLDLVEHWEHPRFRGDFRATLANELPGHEDSLSVPMRVLAPGRLPPVITPEPGSGHALEQEAREGVSRQEAELRIRSMLLEGPER</sequence>
<evidence type="ECO:0000313" key="1">
    <source>
        <dbReference type="EMBL" id="ASK64773.1"/>
    </source>
</evidence>
<evidence type="ECO:0008006" key="3">
    <source>
        <dbReference type="Google" id="ProtNLM"/>
    </source>
</evidence>
<dbReference type="RefSeq" id="WP_089064021.1">
    <property type="nucleotide sequence ID" value="NZ_CP022316.1"/>
</dbReference>
<dbReference type="KEGG" id="brv:CFK39_01745"/>
<dbReference type="EMBL" id="CP022316">
    <property type="protein sequence ID" value="ASK64773.1"/>
    <property type="molecule type" value="Genomic_DNA"/>
</dbReference>
<accession>A0A220UAK8</accession>
<dbReference type="Pfam" id="PF09965">
    <property type="entry name" value="DUF2199"/>
    <property type="match status" value="1"/>
</dbReference>
<dbReference type="AlphaFoldDB" id="A0A220UAK8"/>
<dbReference type="InterPro" id="IPR018697">
    <property type="entry name" value="DUF2199"/>
</dbReference>
<protein>
    <recommendedName>
        <fullName evidence="3">DUF2199 domain-containing protein</fullName>
    </recommendedName>
</protein>
<proteinExistence type="predicted"/>
<dbReference type="OrthoDB" id="4404538at2"/>
<reference evidence="2" key="1">
    <citation type="submission" date="2017-07" db="EMBL/GenBank/DDBJ databases">
        <title>Brachybacterium sp. VR2415.</title>
        <authorList>
            <person name="Tak E.J."/>
            <person name="Bae J.-W."/>
        </authorList>
    </citation>
    <scope>NUCLEOTIDE SEQUENCE [LARGE SCALE GENOMIC DNA]</scope>
    <source>
        <strain evidence="2">VR2415</strain>
    </source>
</reference>
<keyword evidence="2" id="KW-1185">Reference proteome</keyword>
<name>A0A220UAK8_9MICO</name>
<dbReference type="Proteomes" id="UP000198398">
    <property type="component" value="Chromosome"/>
</dbReference>
<gene>
    <name evidence="1" type="ORF">CFK39_01745</name>
</gene>
<evidence type="ECO:0000313" key="2">
    <source>
        <dbReference type="Proteomes" id="UP000198398"/>
    </source>
</evidence>
<organism evidence="1 2">
    <name type="scientific">Brachybacterium avium</name>
    <dbReference type="NCBI Taxonomy" id="2017485"/>
    <lineage>
        <taxon>Bacteria</taxon>
        <taxon>Bacillati</taxon>
        <taxon>Actinomycetota</taxon>
        <taxon>Actinomycetes</taxon>
        <taxon>Micrococcales</taxon>
        <taxon>Dermabacteraceae</taxon>
        <taxon>Brachybacterium</taxon>
    </lineage>
</organism>